<evidence type="ECO:0000313" key="2">
    <source>
        <dbReference type="Proteomes" id="UP001152561"/>
    </source>
</evidence>
<evidence type="ECO:0000313" key="1">
    <source>
        <dbReference type="EMBL" id="KAJ8530995.1"/>
    </source>
</evidence>
<dbReference type="OrthoDB" id="1641132at2759"/>
<gene>
    <name evidence="1" type="ORF">K7X08_025726</name>
</gene>
<protein>
    <submittedName>
        <fullName evidence="1">Uncharacterized protein</fullName>
    </submittedName>
</protein>
<sequence>MVGFFKPNSEHNRKEDVLEVEFDKDDGTKVLISPLNQAEIPSKGKPKLGHVTDLKDELYEKAEEASSILPNIGQEKVKDTVTETSNKFNFELLSLDSR</sequence>
<dbReference type="EMBL" id="JAJAGQ010000021">
    <property type="protein sequence ID" value="KAJ8530995.1"/>
    <property type="molecule type" value="Genomic_DNA"/>
</dbReference>
<accession>A0A9Q1QVX4</accession>
<dbReference type="Proteomes" id="UP001152561">
    <property type="component" value="Unassembled WGS sequence"/>
</dbReference>
<reference evidence="2" key="1">
    <citation type="journal article" date="2023" name="Proc. Natl. Acad. Sci. U.S.A.">
        <title>Genomic and structural basis for evolution of tropane alkaloid biosynthesis.</title>
        <authorList>
            <person name="Wanga Y.-J."/>
            <person name="Taina T."/>
            <person name="Yua J.-Y."/>
            <person name="Lia J."/>
            <person name="Xua B."/>
            <person name="Chenc J."/>
            <person name="D'Auriad J.C."/>
            <person name="Huanga J.-P."/>
            <person name="Huanga S.-X."/>
        </authorList>
    </citation>
    <scope>NUCLEOTIDE SEQUENCE [LARGE SCALE GENOMIC DNA]</scope>
    <source>
        <strain evidence="2">cv. KIB-2019</strain>
    </source>
</reference>
<organism evidence="1 2">
    <name type="scientific">Anisodus acutangulus</name>
    <dbReference type="NCBI Taxonomy" id="402998"/>
    <lineage>
        <taxon>Eukaryota</taxon>
        <taxon>Viridiplantae</taxon>
        <taxon>Streptophyta</taxon>
        <taxon>Embryophyta</taxon>
        <taxon>Tracheophyta</taxon>
        <taxon>Spermatophyta</taxon>
        <taxon>Magnoliopsida</taxon>
        <taxon>eudicotyledons</taxon>
        <taxon>Gunneridae</taxon>
        <taxon>Pentapetalae</taxon>
        <taxon>asterids</taxon>
        <taxon>lamiids</taxon>
        <taxon>Solanales</taxon>
        <taxon>Solanaceae</taxon>
        <taxon>Solanoideae</taxon>
        <taxon>Hyoscyameae</taxon>
        <taxon>Anisodus</taxon>
    </lineage>
</organism>
<proteinExistence type="predicted"/>
<dbReference type="AlphaFoldDB" id="A0A9Q1QVX4"/>
<keyword evidence="2" id="KW-1185">Reference proteome</keyword>
<name>A0A9Q1QVX4_9SOLA</name>
<comment type="caution">
    <text evidence="1">The sequence shown here is derived from an EMBL/GenBank/DDBJ whole genome shotgun (WGS) entry which is preliminary data.</text>
</comment>